<keyword evidence="3" id="KW-1185">Reference proteome</keyword>
<dbReference type="Pfam" id="PF03960">
    <property type="entry name" value="ArsC"/>
    <property type="match status" value="1"/>
</dbReference>
<gene>
    <name evidence="2" type="ORF">EQF91_00250</name>
</gene>
<organism evidence="2 3">
    <name type="scientific">Helcococcus ovis</name>
    <dbReference type="NCBI Taxonomy" id="72026"/>
    <lineage>
        <taxon>Bacteria</taxon>
        <taxon>Bacillati</taxon>
        <taxon>Bacillota</taxon>
        <taxon>Tissierellia</taxon>
        <taxon>Tissierellales</taxon>
        <taxon>Peptoniphilaceae</taxon>
        <taxon>Helcococcus</taxon>
    </lineage>
</organism>
<name>A0A4V3IYH1_9FIRM</name>
<dbReference type="RefSeq" id="WP_134710864.1">
    <property type="nucleotide sequence ID" value="NZ_CP119081.1"/>
</dbReference>
<evidence type="ECO:0000256" key="1">
    <source>
        <dbReference type="PROSITE-ProRule" id="PRU01282"/>
    </source>
</evidence>
<accession>A0A4V3IYH1</accession>
<dbReference type="OrthoDB" id="9794155at2"/>
<dbReference type="PANTHER" id="PTHR30041:SF8">
    <property type="entry name" value="PROTEIN YFFB"/>
    <property type="match status" value="1"/>
</dbReference>
<comment type="similarity">
    <text evidence="1">Belongs to the ArsC family.</text>
</comment>
<dbReference type="PROSITE" id="PS51353">
    <property type="entry name" value="ARSC"/>
    <property type="match status" value="1"/>
</dbReference>
<dbReference type="Gene3D" id="3.40.30.10">
    <property type="entry name" value="Glutaredoxin"/>
    <property type="match status" value="1"/>
</dbReference>
<dbReference type="InterPro" id="IPR006504">
    <property type="entry name" value="Tscrpt_reg_Spx/MgsR"/>
</dbReference>
<dbReference type="InterPro" id="IPR036249">
    <property type="entry name" value="Thioredoxin-like_sf"/>
</dbReference>
<protein>
    <submittedName>
        <fullName evidence="2">Spx/MgsR family RNA polymerase-binding regulatory protein</fullName>
    </submittedName>
</protein>
<reference evidence="2 3" key="1">
    <citation type="submission" date="2019-01" db="EMBL/GenBank/DDBJ databases">
        <title>Draft Genome Sequences of Helcococcus ovis Strains Isolated from the Uterus and Vagina of Dairy Cows with Metritis.</title>
        <authorList>
            <person name="Cunha F."/>
            <person name="Jeon S.J."/>
            <person name="Kutzer P."/>
            <person name="Galvao K.N."/>
        </authorList>
    </citation>
    <scope>NUCLEOTIDE SEQUENCE [LARGE SCALE GENOMIC DNA]</scope>
    <source>
        <strain evidence="2 3">KG-37</strain>
    </source>
</reference>
<dbReference type="GeneID" id="97031720"/>
<dbReference type="InterPro" id="IPR006660">
    <property type="entry name" value="Arsenate_reductase-like"/>
</dbReference>
<dbReference type="Proteomes" id="UP000297454">
    <property type="component" value="Unassembled WGS sequence"/>
</dbReference>
<dbReference type="EMBL" id="SCFR01000001">
    <property type="protein sequence ID" value="TFF67661.1"/>
    <property type="molecule type" value="Genomic_DNA"/>
</dbReference>
<dbReference type="SUPFAM" id="SSF52833">
    <property type="entry name" value="Thioredoxin-like"/>
    <property type="match status" value="1"/>
</dbReference>
<dbReference type="PANTHER" id="PTHR30041">
    <property type="entry name" value="ARSENATE REDUCTASE"/>
    <property type="match status" value="1"/>
</dbReference>
<evidence type="ECO:0000313" key="3">
    <source>
        <dbReference type="Proteomes" id="UP000297454"/>
    </source>
</evidence>
<sequence>MKLICYKKCSTCKAVEKMLKEKNIQYKYRNIDTENPSKEELKLWHEKSGLDIKKFFNTSGTIYKENKIKDKLNDMTLDEKYEILSTNGMLVKRPILLEEDKILVGPEVKKYIEELE</sequence>
<dbReference type="NCBIfam" id="TIGR01617">
    <property type="entry name" value="arsC_related"/>
    <property type="match status" value="1"/>
</dbReference>
<proteinExistence type="inferred from homology"/>
<comment type="caution">
    <text evidence="2">The sequence shown here is derived from an EMBL/GenBank/DDBJ whole genome shotgun (WGS) entry which is preliminary data.</text>
</comment>
<evidence type="ECO:0000313" key="2">
    <source>
        <dbReference type="EMBL" id="TFF67661.1"/>
    </source>
</evidence>
<dbReference type="AlphaFoldDB" id="A0A4V3IYH1"/>